<dbReference type="PANTHER" id="PTHR45431:SF3">
    <property type="entry name" value="RHODANESE-LIKE DOMAIN-CONTAINING PROTEIN 15, CHLOROPLASTIC"/>
    <property type="match status" value="1"/>
</dbReference>
<organism evidence="2 3">
    <name type="scientific">Corynebacterium aquilae DSM 44791</name>
    <dbReference type="NCBI Taxonomy" id="1431546"/>
    <lineage>
        <taxon>Bacteria</taxon>
        <taxon>Bacillati</taxon>
        <taxon>Actinomycetota</taxon>
        <taxon>Actinomycetes</taxon>
        <taxon>Mycobacteriales</taxon>
        <taxon>Corynebacteriaceae</taxon>
        <taxon>Corynebacterium</taxon>
    </lineage>
</organism>
<dbReference type="InterPro" id="IPR036873">
    <property type="entry name" value="Rhodanese-like_dom_sf"/>
</dbReference>
<keyword evidence="3" id="KW-1185">Reference proteome</keyword>
<feature type="domain" description="Rhodanese" evidence="1">
    <location>
        <begin position="9"/>
        <end position="95"/>
    </location>
</feature>
<dbReference type="Gene3D" id="3.40.250.10">
    <property type="entry name" value="Rhodanese-like domain"/>
    <property type="match status" value="1"/>
</dbReference>
<dbReference type="Pfam" id="PF00581">
    <property type="entry name" value="Rhodanese"/>
    <property type="match status" value="1"/>
</dbReference>
<evidence type="ECO:0000313" key="3">
    <source>
        <dbReference type="Proteomes" id="UP000185478"/>
    </source>
</evidence>
<sequence>MQECQVTEVPEGAQLIDVREPDEFANVHAVGAVNVPLAQIPSALDQIDQTRPLFVICQAGGRSARACQYLEQAGIHATNVAGGTSAWVDAGLPTE</sequence>
<dbReference type="OrthoDB" id="9800872at2"/>
<dbReference type="InterPro" id="IPR052367">
    <property type="entry name" value="Thiosulfate_ST/Rhodanese-like"/>
</dbReference>
<dbReference type="PROSITE" id="PS50206">
    <property type="entry name" value="RHODANESE_3"/>
    <property type="match status" value="1"/>
</dbReference>
<gene>
    <name evidence="2" type="ORF">CAQU_11090</name>
</gene>
<dbReference type="SUPFAM" id="SSF52821">
    <property type="entry name" value="Rhodanese/Cell cycle control phosphatase"/>
    <property type="match status" value="1"/>
</dbReference>
<dbReference type="RefSeq" id="WP_075727635.1">
    <property type="nucleotide sequence ID" value="NZ_CP009245.1"/>
</dbReference>
<dbReference type="SMART" id="SM00450">
    <property type="entry name" value="RHOD"/>
    <property type="match status" value="1"/>
</dbReference>
<dbReference type="EMBL" id="CP009245">
    <property type="protein sequence ID" value="APT85505.1"/>
    <property type="molecule type" value="Genomic_DNA"/>
</dbReference>
<keyword evidence="2" id="KW-0808">Transferase</keyword>
<dbReference type="CDD" id="cd00158">
    <property type="entry name" value="RHOD"/>
    <property type="match status" value="1"/>
</dbReference>
<evidence type="ECO:0000313" key="2">
    <source>
        <dbReference type="EMBL" id="APT85505.1"/>
    </source>
</evidence>
<dbReference type="GO" id="GO:0016740">
    <property type="term" value="F:transferase activity"/>
    <property type="evidence" value="ECO:0007669"/>
    <property type="project" value="UniProtKB-KW"/>
</dbReference>
<protein>
    <submittedName>
        <fullName evidence="2">Sulfurtransferase</fullName>
    </submittedName>
</protein>
<dbReference type="AlphaFoldDB" id="A0A1L7CI64"/>
<proteinExistence type="predicted"/>
<dbReference type="Proteomes" id="UP000185478">
    <property type="component" value="Chromosome"/>
</dbReference>
<reference evidence="2 3" key="1">
    <citation type="submission" date="2014-08" db="EMBL/GenBank/DDBJ databases">
        <title>Complete genome sequence of Corynebacterium aquilae S-613T(T) (=DSM 44791(T)), isolated from the choana of a healthy golden eagle.</title>
        <authorList>
            <person name="Ruckert C."/>
            <person name="Albersmeier A."/>
            <person name="Winkler A."/>
            <person name="Kalinowski J."/>
        </authorList>
    </citation>
    <scope>NUCLEOTIDE SEQUENCE [LARGE SCALE GENOMIC DNA]</scope>
    <source>
        <strain evidence="2 3">S-613</strain>
    </source>
</reference>
<dbReference type="STRING" id="1431546.CAQU_11090"/>
<accession>A0A1L7CI64</accession>
<evidence type="ECO:0000259" key="1">
    <source>
        <dbReference type="PROSITE" id="PS50206"/>
    </source>
</evidence>
<dbReference type="KEGG" id="caqu:CAQU_11090"/>
<dbReference type="InterPro" id="IPR001763">
    <property type="entry name" value="Rhodanese-like_dom"/>
</dbReference>
<name>A0A1L7CI64_9CORY</name>
<dbReference type="PANTHER" id="PTHR45431">
    <property type="entry name" value="RHODANESE-LIKE DOMAIN-CONTAINING PROTEIN 15, CHLOROPLASTIC"/>
    <property type="match status" value="1"/>
</dbReference>